<dbReference type="Proteomes" id="UP001158066">
    <property type="component" value="Unassembled WGS sequence"/>
</dbReference>
<name>A0AA45WSJ2_9CLOT</name>
<organism evidence="1 2">
    <name type="scientific">Anoxynatronum buryatiense</name>
    <dbReference type="NCBI Taxonomy" id="489973"/>
    <lineage>
        <taxon>Bacteria</taxon>
        <taxon>Bacillati</taxon>
        <taxon>Bacillota</taxon>
        <taxon>Clostridia</taxon>
        <taxon>Eubacteriales</taxon>
        <taxon>Clostridiaceae</taxon>
        <taxon>Anoxynatronum</taxon>
    </lineage>
</organism>
<evidence type="ECO:0000313" key="2">
    <source>
        <dbReference type="Proteomes" id="UP001158066"/>
    </source>
</evidence>
<sequence>MGKRLLIMLVLCFVLVGGGCSNEFKNKLDEGKGAYEAENFIMAIIHFEEALLIKPGDEEAKQLLEMSESKLKVLLDELEKAQLELDLINYFGNLYSAHYSFIEYLQLASTDDDVDQLLKLKRDLNIKSPAAIVDYHRQYLSAMDEIYDAHLEYIRGVERQDHNQIREASNKLGDSVRSFELYIRDMEAYFIKNQMTKEQVAFPW</sequence>
<comment type="caution">
    <text evidence="1">The sequence shown here is derived from an EMBL/GenBank/DDBJ whole genome shotgun (WGS) entry which is preliminary data.</text>
</comment>
<gene>
    <name evidence="1" type="ORF">SAMN06296020_10174</name>
</gene>
<accession>A0AA45WSJ2</accession>
<dbReference type="PROSITE" id="PS51257">
    <property type="entry name" value="PROKAR_LIPOPROTEIN"/>
    <property type="match status" value="1"/>
</dbReference>
<dbReference type="EMBL" id="FXUF01000001">
    <property type="protein sequence ID" value="SMP38275.1"/>
    <property type="molecule type" value="Genomic_DNA"/>
</dbReference>
<evidence type="ECO:0008006" key="3">
    <source>
        <dbReference type="Google" id="ProtNLM"/>
    </source>
</evidence>
<keyword evidence="2" id="KW-1185">Reference proteome</keyword>
<reference evidence="1" key="1">
    <citation type="submission" date="2017-05" db="EMBL/GenBank/DDBJ databases">
        <authorList>
            <person name="Varghese N."/>
            <person name="Submissions S."/>
        </authorList>
    </citation>
    <scope>NUCLEOTIDE SEQUENCE</scope>
    <source>
        <strain evidence="1">Su22</strain>
    </source>
</reference>
<dbReference type="RefSeq" id="WP_283407439.1">
    <property type="nucleotide sequence ID" value="NZ_FXUF01000001.1"/>
</dbReference>
<evidence type="ECO:0000313" key="1">
    <source>
        <dbReference type="EMBL" id="SMP38275.1"/>
    </source>
</evidence>
<dbReference type="AlphaFoldDB" id="A0AA45WSJ2"/>
<protein>
    <recommendedName>
        <fullName evidence="3">Lipoprotein</fullName>
    </recommendedName>
</protein>
<proteinExistence type="predicted"/>